<dbReference type="EMBL" id="BAABUJ010000011">
    <property type="protein sequence ID" value="GAA5798822.1"/>
    <property type="molecule type" value="Genomic_DNA"/>
</dbReference>
<dbReference type="InterPro" id="IPR045249">
    <property type="entry name" value="HARBI1-like"/>
</dbReference>
<evidence type="ECO:0000259" key="9">
    <source>
        <dbReference type="Pfam" id="PF13359"/>
    </source>
</evidence>
<name>A0ABP9XVK6_9FUNG</name>
<dbReference type="Pfam" id="PF13359">
    <property type="entry name" value="DDE_Tnp_4"/>
    <property type="match status" value="1"/>
</dbReference>
<comment type="cofactor">
    <cofactor evidence="1">
        <name>a divalent metal cation</name>
        <dbReference type="ChEBI" id="CHEBI:60240"/>
    </cofactor>
</comment>
<protein>
    <recommendedName>
        <fullName evidence="9">DDE Tnp4 domain-containing protein</fullName>
    </recommendedName>
</protein>
<comment type="caution">
    <text evidence="10">The sequence shown here is derived from an EMBL/GenBank/DDBJ whole genome shotgun (WGS) entry which is preliminary data.</text>
</comment>
<keyword evidence="5" id="KW-0479">Metal-binding</keyword>
<feature type="domain" description="DDE Tnp4" evidence="9">
    <location>
        <begin position="26"/>
        <end position="155"/>
    </location>
</feature>
<keyword evidence="11" id="KW-1185">Reference proteome</keyword>
<comment type="similarity">
    <text evidence="3">Belongs to the HARBI1 family.</text>
</comment>
<feature type="compositionally biased region" description="Acidic residues" evidence="8">
    <location>
        <begin position="175"/>
        <end position="190"/>
    </location>
</feature>
<proteinExistence type="inferred from homology"/>
<organism evidence="10 11">
    <name type="scientific">Helicostylum pulchrum</name>
    <dbReference type="NCBI Taxonomy" id="562976"/>
    <lineage>
        <taxon>Eukaryota</taxon>
        <taxon>Fungi</taxon>
        <taxon>Fungi incertae sedis</taxon>
        <taxon>Mucoromycota</taxon>
        <taxon>Mucoromycotina</taxon>
        <taxon>Mucoromycetes</taxon>
        <taxon>Mucorales</taxon>
        <taxon>Mucorineae</taxon>
        <taxon>Mucoraceae</taxon>
        <taxon>Helicostylum</taxon>
    </lineage>
</organism>
<evidence type="ECO:0000256" key="8">
    <source>
        <dbReference type="SAM" id="MobiDB-lite"/>
    </source>
</evidence>
<evidence type="ECO:0000256" key="3">
    <source>
        <dbReference type="ARBA" id="ARBA00006958"/>
    </source>
</evidence>
<sequence length="210" mass="24249">MSTYAELFLQQLAITYEDSMLLTNTCSAAVYSYFTENELESSTHDAAAFKWTEVFTVFLRHPQIFFSYEGYILADSSYALSRNVIVPYPITETTGNSPDAIAKRRFSKVHSSARMTVERAFGLLSARWRFISKHVYMRDITDVCYVITAACILHNICINIDDPDFDFRIPNEIGSVEEEGEDEGENENEDNIPRSVRMRRNELNRWFSTQ</sequence>
<dbReference type="PANTHER" id="PTHR22930">
    <property type="match status" value="1"/>
</dbReference>
<evidence type="ECO:0000256" key="2">
    <source>
        <dbReference type="ARBA" id="ARBA00004123"/>
    </source>
</evidence>
<reference evidence="10 11" key="1">
    <citation type="submission" date="2024-04" db="EMBL/GenBank/DDBJ databases">
        <title>genome sequences of Mucor flavus KT1a and Helicostylum pulchrum KT1b strains isolation_sourced from the surface of a dry-aged beef.</title>
        <authorList>
            <person name="Toyotome T."/>
            <person name="Hosono M."/>
            <person name="Torimaru M."/>
            <person name="Fukuda K."/>
            <person name="Mikami N."/>
        </authorList>
    </citation>
    <scope>NUCLEOTIDE SEQUENCE [LARGE SCALE GENOMIC DNA]</scope>
    <source>
        <strain evidence="10 11">KT1b</strain>
    </source>
</reference>
<accession>A0ABP9XVK6</accession>
<dbReference type="InterPro" id="IPR027806">
    <property type="entry name" value="HARBI1_dom"/>
</dbReference>
<evidence type="ECO:0000313" key="10">
    <source>
        <dbReference type="EMBL" id="GAA5798822.1"/>
    </source>
</evidence>
<dbReference type="Proteomes" id="UP001476247">
    <property type="component" value="Unassembled WGS sequence"/>
</dbReference>
<evidence type="ECO:0000256" key="4">
    <source>
        <dbReference type="ARBA" id="ARBA00022722"/>
    </source>
</evidence>
<evidence type="ECO:0000256" key="6">
    <source>
        <dbReference type="ARBA" id="ARBA00022801"/>
    </source>
</evidence>
<evidence type="ECO:0000256" key="7">
    <source>
        <dbReference type="ARBA" id="ARBA00023242"/>
    </source>
</evidence>
<keyword evidence="7" id="KW-0539">Nucleus</keyword>
<keyword evidence="6" id="KW-0378">Hydrolase</keyword>
<evidence type="ECO:0000256" key="5">
    <source>
        <dbReference type="ARBA" id="ARBA00022723"/>
    </source>
</evidence>
<feature type="region of interest" description="Disordered" evidence="8">
    <location>
        <begin position="175"/>
        <end position="196"/>
    </location>
</feature>
<evidence type="ECO:0000313" key="11">
    <source>
        <dbReference type="Proteomes" id="UP001476247"/>
    </source>
</evidence>
<gene>
    <name evidence="10" type="ORF">HPULCUR_004228</name>
</gene>
<comment type="subcellular location">
    <subcellularLocation>
        <location evidence="2">Nucleus</location>
    </subcellularLocation>
</comment>
<evidence type="ECO:0000256" key="1">
    <source>
        <dbReference type="ARBA" id="ARBA00001968"/>
    </source>
</evidence>
<dbReference type="PANTHER" id="PTHR22930:SF85">
    <property type="entry name" value="GH03217P-RELATED"/>
    <property type="match status" value="1"/>
</dbReference>
<keyword evidence="4" id="KW-0540">Nuclease</keyword>